<proteinExistence type="predicted"/>
<dbReference type="PANTHER" id="PTHR43649">
    <property type="entry name" value="ARABINOSE-BINDING PROTEIN-RELATED"/>
    <property type="match status" value="1"/>
</dbReference>
<gene>
    <name evidence="1" type="ORF">GCM10017772_12520</name>
</gene>
<dbReference type="EMBL" id="BNAS01000002">
    <property type="protein sequence ID" value="GHH68757.1"/>
    <property type="molecule type" value="Genomic_DNA"/>
</dbReference>
<dbReference type="PANTHER" id="PTHR43649:SF14">
    <property type="entry name" value="BLR3389 PROTEIN"/>
    <property type="match status" value="1"/>
</dbReference>
<protein>
    <submittedName>
        <fullName evidence="1">Sugar ABC transporter substrate-binding protein</fullName>
    </submittedName>
</protein>
<evidence type="ECO:0000313" key="2">
    <source>
        <dbReference type="Proteomes" id="UP000627369"/>
    </source>
</evidence>
<dbReference type="Gene3D" id="3.40.190.10">
    <property type="entry name" value="Periplasmic binding protein-like II"/>
    <property type="match status" value="3"/>
</dbReference>
<comment type="caution">
    <text evidence="1">The sequence shown here is derived from an EMBL/GenBank/DDBJ whole genome shotgun (WGS) entry which is preliminary data.</text>
</comment>
<name>A0A919KQS8_9MICO</name>
<accession>A0A919KQS8</accession>
<dbReference type="InterPro" id="IPR050490">
    <property type="entry name" value="Bact_solute-bd_prot1"/>
</dbReference>
<dbReference type="InterPro" id="IPR006059">
    <property type="entry name" value="SBP"/>
</dbReference>
<dbReference type="CDD" id="cd13585">
    <property type="entry name" value="PBP2_TMBP_like"/>
    <property type="match status" value="1"/>
</dbReference>
<reference evidence="1" key="1">
    <citation type="journal article" date="2014" name="Int. J. Syst. Evol. Microbiol.">
        <title>Complete genome sequence of Corynebacterium casei LMG S-19264T (=DSM 44701T), isolated from a smear-ripened cheese.</title>
        <authorList>
            <consortium name="US DOE Joint Genome Institute (JGI-PGF)"/>
            <person name="Walter F."/>
            <person name="Albersmeier A."/>
            <person name="Kalinowski J."/>
            <person name="Ruckert C."/>
        </authorList>
    </citation>
    <scope>NUCLEOTIDE SEQUENCE</scope>
    <source>
        <strain evidence="1">CGMCC 4.7398</strain>
    </source>
</reference>
<dbReference type="Pfam" id="PF01547">
    <property type="entry name" value="SBP_bac_1"/>
    <property type="match status" value="1"/>
</dbReference>
<dbReference type="AlphaFoldDB" id="A0A919KQS8"/>
<evidence type="ECO:0000313" key="1">
    <source>
        <dbReference type="EMBL" id="GHH68757.1"/>
    </source>
</evidence>
<sequence>MPEDLNYDDVEEGKTMTITRNRRVAIGALATLLAASLTACSGGGEGGGGGAAEGATAEDIEAALQEGGSITYWTWTPQAETQVAAFEKAYPNVDVTLVDTTGAGDANTKLQNTLASGKGVPDVVQIEYQSVPQFQLPGQLTDLTEYGFDELESLYTPSTWGAVTQNGGIWGLPQDSGPMAFFYNSEVFDAAGVEVPTTWEEYVEAARTIKEHDPDTCIGNDSGDPGFTTSMIWQAGGTPFQTDGEAVTIDLADEGSTKWAEMYQPLIDDELLCQLPGWSDEWYQALGDGTIASVVLGAWAPGVFEDGVPDGKGKWRVAPTPTYDGTPANAENGGSTESIPEASENKLLAAGFLKWLNGSDESIKAFMETGGFPATVKELESEEFLSYESEYFGGQKINEVLGAAGADVNEGWQYLPWQSYANSIYADTVGQAYLDKSSLLDGLAAWQEENVKYGTDQGFTVNG</sequence>
<dbReference type="SUPFAM" id="SSF53850">
    <property type="entry name" value="Periplasmic binding protein-like II"/>
    <property type="match status" value="1"/>
</dbReference>
<organism evidence="1 2">
    <name type="scientific">Promicromonospora soli</name>
    <dbReference type="NCBI Taxonomy" id="2035533"/>
    <lineage>
        <taxon>Bacteria</taxon>
        <taxon>Bacillati</taxon>
        <taxon>Actinomycetota</taxon>
        <taxon>Actinomycetes</taxon>
        <taxon>Micrococcales</taxon>
        <taxon>Promicromonosporaceae</taxon>
        <taxon>Promicromonospora</taxon>
    </lineage>
</organism>
<reference evidence="1" key="2">
    <citation type="submission" date="2020-09" db="EMBL/GenBank/DDBJ databases">
        <authorList>
            <person name="Sun Q."/>
            <person name="Zhou Y."/>
        </authorList>
    </citation>
    <scope>NUCLEOTIDE SEQUENCE</scope>
    <source>
        <strain evidence="1">CGMCC 4.7398</strain>
    </source>
</reference>
<keyword evidence="2" id="KW-1185">Reference proteome</keyword>
<dbReference type="Proteomes" id="UP000627369">
    <property type="component" value="Unassembled WGS sequence"/>
</dbReference>